<evidence type="ECO:0000256" key="4">
    <source>
        <dbReference type="ARBA" id="ARBA00022475"/>
    </source>
</evidence>
<dbReference type="Pfam" id="PF00512">
    <property type="entry name" value="HisKA"/>
    <property type="match status" value="1"/>
</dbReference>
<evidence type="ECO:0000256" key="6">
    <source>
        <dbReference type="ARBA" id="ARBA00022679"/>
    </source>
</evidence>
<dbReference type="GO" id="GO:0005524">
    <property type="term" value="F:ATP binding"/>
    <property type="evidence" value="ECO:0007669"/>
    <property type="project" value="UniProtKB-KW"/>
</dbReference>
<evidence type="ECO:0000256" key="8">
    <source>
        <dbReference type="ARBA" id="ARBA00022741"/>
    </source>
</evidence>
<dbReference type="PROSITE" id="PS50109">
    <property type="entry name" value="HIS_KIN"/>
    <property type="match status" value="1"/>
</dbReference>
<dbReference type="CDD" id="cd00082">
    <property type="entry name" value="HisKA"/>
    <property type="match status" value="1"/>
</dbReference>
<dbReference type="InterPro" id="IPR036890">
    <property type="entry name" value="HATPase_C_sf"/>
</dbReference>
<keyword evidence="6" id="KW-0808">Transferase</keyword>
<reference evidence="17 18" key="1">
    <citation type="submission" date="2020-11" db="EMBL/GenBank/DDBJ databases">
        <title>Draft genome sequencing of a Lachnospiraceae strain isolated from anoxic soil subjected to BSD treatment.</title>
        <authorList>
            <person name="Uek A."/>
            <person name="Tonouchi A."/>
        </authorList>
    </citation>
    <scope>NUCLEOTIDE SEQUENCE [LARGE SCALE GENOMIC DNA]</scope>
    <source>
        <strain evidence="17 18">TB5</strain>
    </source>
</reference>
<protein>
    <recommendedName>
        <fullName evidence="3">histidine kinase</fullName>
        <ecNumber evidence="3">2.7.13.3</ecNumber>
    </recommendedName>
</protein>
<evidence type="ECO:0000259" key="16">
    <source>
        <dbReference type="PROSITE" id="PS50885"/>
    </source>
</evidence>
<dbReference type="SMART" id="SM00388">
    <property type="entry name" value="HisKA"/>
    <property type="match status" value="1"/>
</dbReference>
<gene>
    <name evidence="17" type="ORF">bsdtb5_42660</name>
</gene>
<evidence type="ECO:0000256" key="14">
    <source>
        <dbReference type="SAM" id="Phobius"/>
    </source>
</evidence>
<proteinExistence type="predicted"/>
<dbReference type="GO" id="GO:0000155">
    <property type="term" value="F:phosphorelay sensor kinase activity"/>
    <property type="evidence" value="ECO:0007669"/>
    <property type="project" value="InterPro"/>
</dbReference>
<dbReference type="InterPro" id="IPR003594">
    <property type="entry name" value="HATPase_dom"/>
</dbReference>
<name>A0A7R7EQL7_9FIRM</name>
<evidence type="ECO:0000256" key="2">
    <source>
        <dbReference type="ARBA" id="ARBA00004651"/>
    </source>
</evidence>
<keyword evidence="8" id="KW-0547">Nucleotide-binding</keyword>
<comment type="catalytic activity">
    <reaction evidence="1">
        <text>ATP + protein L-histidine = ADP + protein N-phospho-L-histidine.</text>
        <dbReference type="EC" id="2.7.13.3"/>
    </reaction>
</comment>
<dbReference type="EMBL" id="AP024169">
    <property type="protein sequence ID" value="BCN32971.1"/>
    <property type="molecule type" value="Genomic_DNA"/>
</dbReference>
<dbReference type="Gene3D" id="6.10.340.10">
    <property type="match status" value="1"/>
</dbReference>
<evidence type="ECO:0000256" key="3">
    <source>
        <dbReference type="ARBA" id="ARBA00012438"/>
    </source>
</evidence>
<dbReference type="InterPro" id="IPR004358">
    <property type="entry name" value="Sig_transdc_His_kin-like_C"/>
</dbReference>
<dbReference type="InterPro" id="IPR005467">
    <property type="entry name" value="His_kinase_dom"/>
</dbReference>
<evidence type="ECO:0000259" key="15">
    <source>
        <dbReference type="PROSITE" id="PS50109"/>
    </source>
</evidence>
<dbReference type="Gene3D" id="1.10.287.130">
    <property type="match status" value="1"/>
</dbReference>
<dbReference type="InterPro" id="IPR036097">
    <property type="entry name" value="HisK_dim/P_sf"/>
</dbReference>
<feature type="domain" description="Histidine kinase" evidence="15">
    <location>
        <begin position="209"/>
        <end position="412"/>
    </location>
</feature>
<sequence length="412" mass="47367">MKLKTIILITSLSLLLTFLFLIKYIDSLEYHASDIIKVNDIQKRIEEDMSKNSISYKSLEKKYSCRFILKSESEYRNELSHAIQKGNVVLDYEKGNQLIGKIIIPANSDSFVQLKQNLKIIIGGMILFVLIIIYIITSYLYVRMLRPFRKLRNFAMNISQGNLDIPLKMEKENYFGAFTESFDRMREELKKSRKAEFEANKSKKELVASLSHDIKTPVATIKALCEILEIKLKEEDALTKIGTINQKAEVIEKLINNLFHATLEELEALKIEPKEELSTIIKPMFMDINHYGKIYFKNEVPGCLIYCDRLRMNQVIDNIINNSYKYAGTDIDVSFEEIEDAIVIKVEDYGNRAVEEEIPLVFHKYYRGKNVDGSSGAGLGLYLAKQFIEGMGGSIECYVENGFVVILHVKKV</sequence>
<evidence type="ECO:0000256" key="7">
    <source>
        <dbReference type="ARBA" id="ARBA00022692"/>
    </source>
</evidence>
<dbReference type="Proteomes" id="UP000595897">
    <property type="component" value="Chromosome"/>
</dbReference>
<evidence type="ECO:0000313" key="17">
    <source>
        <dbReference type="EMBL" id="BCN32971.1"/>
    </source>
</evidence>
<dbReference type="PANTHER" id="PTHR45528">
    <property type="entry name" value="SENSOR HISTIDINE KINASE CPXA"/>
    <property type="match status" value="1"/>
</dbReference>
<keyword evidence="9" id="KW-0418">Kinase</keyword>
<keyword evidence="10" id="KW-0067">ATP-binding</keyword>
<dbReference type="CDD" id="cd06225">
    <property type="entry name" value="HAMP"/>
    <property type="match status" value="1"/>
</dbReference>
<dbReference type="RefSeq" id="WP_271713966.1">
    <property type="nucleotide sequence ID" value="NZ_AP024169.1"/>
</dbReference>
<feature type="transmembrane region" description="Helical" evidence="14">
    <location>
        <begin position="120"/>
        <end position="142"/>
    </location>
</feature>
<dbReference type="EC" id="2.7.13.3" evidence="3"/>
<accession>A0A7R7EQL7</accession>
<evidence type="ECO:0000256" key="11">
    <source>
        <dbReference type="ARBA" id="ARBA00022989"/>
    </source>
</evidence>
<dbReference type="SUPFAM" id="SSF158472">
    <property type="entry name" value="HAMP domain-like"/>
    <property type="match status" value="1"/>
</dbReference>
<dbReference type="Pfam" id="PF02518">
    <property type="entry name" value="HATPase_c"/>
    <property type="match status" value="1"/>
</dbReference>
<dbReference type="AlphaFoldDB" id="A0A7R7EQL7"/>
<keyword evidence="7 14" id="KW-0812">Transmembrane</keyword>
<dbReference type="SMART" id="SM00387">
    <property type="entry name" value="HATPase_c"/>
    <property type="match status" value="1"/>
</dbReference>
<keyword evidence="18" id="KW-1185">Reference proteome</keyword>
<dbReference type="InterPro" id="IPR050398">
    <property type="entry name" value="HssS/ArlS-like"/>
</dbReference>
<organism evidence="17 18">
    <name type="scientific">Anaeromicropila herbilytica</name>
    <dbReference type="NCBI Taxonomy" id="2785025"/>
    <lineage>
        <taxon>Bacteria</taxon>
        <taxon>Bacillati</taxon>
        <taxon>Bacillota</taxon>
        <taxon>Clostridia</taxon>
        <taxon>Lachnospirales</taxon>
        <taxon>Lachnospiraceae</taxon>
        <taxon>Anaeromicropila</taxon>
    </lineage>
</organism>
<dbReference type="InterPro" id="IPR003661">
    <property type="entry name" value="HisK_dim/P_dom"/>
</dbReference>
<dbReference type="PROSITE" id="PS50885">
    <property type="entry name" value="HAMP"/>
    <property type="match status" value="1"/>
</dbReference>
<evidence type="ECO:0000313" key="18">
    <source>
        <dbReference type="Proteomes" id="UP000595897"/>
    </source>
</evidence>
<dbReference type="SUPFAM" id="SSF55874">
    <property type="entry name" value="ATPase domain of HSP90 chaperone/DNA topoisomerase II/histidine kinase"/>
    <property type="match status" value="1"/>
</dbReference>
<dbReference type="SUPFAM" id="SSF47384">
    <property type="entry name" value="Homodimeric domain of signal transducing histidine kinase"/>
    <property type="match status" value="1"/>
</dbReference>
<evidence type="ECO:0000256" key="10">
    <source>
        <dbReference type="ARBA" id="ARBA00022840"/>
    </source>
</evidence>
<evidence type="ECO:0000256" key="12">
    <source>
        <dbReference type="ARBA" id="ARBA00023012"/>
    </source>
</evidence>
<dbReference type="KEGG" id="ahb:bsdtb5_42660"/>
<keyword evidence="4" id="KW-1003">Cell membrane</keyword>
<comment type="subcellular location">
    <subcellularLocation>
        <location evidence="2">Cell membrane</location>
        <topology evidence="2">Multi-pass membrane protein</topology>
    </subcellularLocation>
</comment>
<evidence type="ECO:0000256" key="1">
    <source>
        <dbReference type="ARBA" id="ARBA00000085"/>
    </source>
</evidence>
<keyword evidence="11 14" id="KW-1133">Transmembrane helix</keyword>
<keyword evidence="13 14" id="KW-0472">Membrane</keyword>
<dbReference type="Gene3D" id="3.30.565.10">
    <property type="entry name" value="Histidine kinase-like ATPase, C-terminal domain"/>
    <property type="match status" value="1"/>
</dbReference>
<evidence type="ECO:0000256" key="13">
    <source>
        <dbReference type="ARBA" id="ARBA00023136"/>
    </source>
</evidence>
<keyword evidence="12" id="KW-0902">Two-component regulatory system</keyword>
<dbReference type="GO" id="GO:0005886">
    <property type="term" value="C:plasma membrane"/>
    <property type="evidence" value="ECO:0007669"/>
    <property type="project" value="UniProtKB-SubCell"/>
</dbReference>
<dbReference type="InterPro" id="IPR003660">
    <property type="entry name" value="HAMP_dom"/>
</dbReference>
<feature type="domain" description="HAMP" evidence="16">
    <location>
        <begin position="142"/>
        <end position="194"/>
    </location>
</feature>
<evidence type="ECO:0000256" key="9">
    <source>
        <dbReference type="ARBA" id="ARBA00022777"/>
    </source>
</evidence>
<keyword evidence="5" id="KW-0597">Phosphoprotein</keyword>
<dbReference type="PRINTS" id="PR00344">
    <property type="entry name" value="BCTRLSENSOR"/>
</dbReference>
<dbReference type="PANTHER" id="PTHR45528:SF1">
    <property type="entry name" value="SENSOR HISTIDINE KINASE CPXA"/>
    <property type="match status" value="1"/>
</dbReference>
<evidence type="ECO:0000256" key="5">
    <source>
        <dbReference type="ARBA" id="ARBA00022553"/>
    </source>
</evidence>